<dbReference type="InterPro" id="IPR050763">
    <property type="entry name" value="ABC_transporter_ATP-binding"/>
</dbReference>
<dbReference type="PANTHER" id="PTHR42711">
    <property type="entry name" value="ABC TRANSPORTER ATP-BINDING PROTEIN"/>
    <property type="match status" value="1"/>
</dbReference>
<organism evidence="6 7">
    <name type="scientific">Paenibacillus oenotherae</name>
    <dbReference type="NCBI Taxonomy" id="1435645"/>
    <lineage>
        <taxon>Bacteria</taxon>
        <taxon>Bacillati</taxon>
        <taxon>Bacillota</taxon>
        <taxon>Bacilli</taxon>
        <taxon>Bacillales</taxon>
        <taxon>Paenibacillaceae</taxon>
        <taxon>Paenibacillus</taxon>
    </lineage>
</organism>
<protein>
    <submittedName>
        <fullName evidence="6">ABC transporter ATP-binding protein</fullName>
    </submittedName>
</protein>
<evidence type="ECO:0000256" key="1">
    <source>
        <dbReference type="ARBA" id="ARBA00005417"/>
    </source>
</evidence>
<dbReference type="EMBL" id="JAHZIJ010000012">
    <property type="protein sequence ID" value="MBW7476376.1"/>
    <property type="molecule type" value="Genomic_DNA"/>
</dbReference>
<evidence type="ECO:0000313" key="7">
    <source>
        <dbReference type="Proteomes" id="UP000812277"/>
    </source>
</evidence>
<comment type="caution">
    <text evidence="6">The sequence shown here is derived from an EMBL/GenBank/DDBJ whole genome shotgun (WGS) entry which is preliminary data.</text>
</comment>
<proteinExistence type="inferred from homology"/>
<reference evidence="6 7" key="1">
    <citation type="submission" date="2021-07" db="EMBL/GenBank/DDBJ databases">
        <title>Paenibacillus radiodurans sp. nov., isolated from the southeastern edge of Tengger Desert.</title>
        <authorList>
            <person name="Zhang G."/>
        </authorList>
    </citation>
    <scope>NUCLEOTIDE SEQUENCE [LARGE SCALE GENOMIC DNA]</scope>
    <source>
        <strain evidence="6 7">DT7-4</strain>
    </source>
</reference>
<dbReference type="InterPro" id="IPR027417">
    <property type="entry name" value="P-loop_NTPase"/>
</dbReference>
<dbReference type="InterPro" id="IPR003439">
    <property type="entry name" value="ABC_transporter-like_ATP-bd"/>
</dbReference>
<dbReference type="GO" id="GO:0005524">
    <property type="term" value="F:ATP binding"/>
    <property type="evidence" value="ECO:0007669"/>
    <property type="project" value="UniProtKB-KW"/>
</dbReference>
<evidence type="ECO:0000256" key="2">
    <source>
        <dbReference type="ARBA" id="ARBA00022448"/>
    </source>
</evidence>
<dbReference type="PROSITE" id="PS50893">
    <property type="entry name" value="ABC_TRANSPORTER_2"/>
    <property type="match status" value="1"/>
</dbReference>
<dbReference type="RefSeq" id="WP_219873611.1">
    <property type="nucleotide sequence ID" value="NZ_JAHZIJ010000012.1"/>
</dbReference>
<evidence type="ECO:0000259" key="5">
    <source>
        <dbReference type="PROSITE" id="PS50893"/>
    </source>
</evidence>
<dbReference type="Proteomes" id="UP000812277">
    <property type="component" value="Unassembled WGS sequence"/>
</dbReference>
<dbReference type="Gene3D" id="3.40.50.300">
    <property type="entry name" value="P-loop containing nucleotide triphosphate hydrolases"/>
    <property type="match status" value="1"/>
</dbReference>
<dbReference type="SMART" id="SM00382">
    <property type="entry name" value="AAA"/>
    <property type="match status" value="1"/>
</dbReference>
<gene>
    <name evidence="6" type="ORF">K0T92_16710</name>
</gene>
<evidence type="ECO:0000256" key="3">
    <source>
        <dbReference type="ARBA" id="ARBA00022741"/>
    </source>
</evidence>
<name>A0ABS7D9W7_9BACL</name>
<keyword evidence="7" id="KW-1185">Reference proteome</keyword>
<sequence>MIHVEEVAKSFQGKEILRNVSFNADRGEVVGLLGPNGAGKTTIIRLLNGVISADSGTIRVDGLDPHTNGNDIRKIVGVVTESAGLYPEMSGRENLLFFAKLYNCEDRSRIEWLLELLGLDKYSDKPVGVYSTGMKKRLAIAKAVLHDPALLFLDEPTNGLDPDGIQDVIGYLRTLNKEQGTTILICSHILYQLEEVCSSYVFLEKGRIIERGTLSELDARYVDEVILHVDTGLRTSDNEAAGYSYTVVGENKLQFRLPSKGHIPELLRSILSESWVHSAQIMNNNLEALYFEVRRRSDES</sequence>
<feature type="domain" description="ABC transporter" evidence="5">
    <location>
        <begin position="2"/>
        <end position="230"/>
    </location>
</feature>
<comment type="similarity">
    <text evidence="1">Belongs to the ABC transporter superfamily.</text>
</comment>
<keyword evidence="3" id="KW-0547">Nucleotide-binding</keyword>
<accession>A0ABS7D9W7</accession>
<dbReference type="Pfam" id="PF00005">
    <property type="entry name" value="ABC_tran"/>
    <property type="match status" value="1"/>
</dbReference>
<dbReference type="InterPro" id="IPR003593">
    <property type="entry name" value="AAA+_ATPase"/>
</dbReference>
<dbReference type="PANTHER" id="PTHR42711:SF5">
    <property type="entry name" value="ABC TRANSPORTER ATP-BINDING PROTEIN NATA"/>
    <property type="match status" value="1"/>
</dbReference>
<dbReference type="SUPFAM" id="SSF52540">
    <property type="entry name" value="P-loop containing nucleoside triphosphate hydrolases"/>
    <property type="match status" value="1"/>
</dbReference>
<evidence type="ECO:0000313" key="6">
    <source>
        <dbReference type="EMBL" id="MBW7476376.1"/>
    </source>
</evidence>
<evidence type="ECO:0000256" key="4">
    <source>
        <dbReference type="ARBA" id="ARBA00022840"/>
    </source>
</evidence>
<keyword evidence="4 6" id="KW-0067">ATP-binding</keyword>
<keyword evidence="2" id="KW-0813">Transport</keyword>